<dbReference type="InterPro" id="IPR052349">
    <property type="entry name" value="Metallo-hydrolase_Enzymes"/>
</dbReference>
<dbReference type="InterPro" id="IPR006680">
    <property type="entry name" value="Amidohydro-rel"/>
</dbReference>
<proteinExistence type="predicted"/>
<evidence type="ECO:0000313" key="3">
    <source>
        <dbReference type="Proteomes" id="UP001161017"/>
    </source>
</evidence>
<dbReference type="Gene3D" id="3.20.20.140">
    <property type="entry name" value="Metal-dependent hydrolases"/>
    <property type="match status" value="1"/>
</dbReference>
<dbReference type="SUPFAM" id="SSF51556">
    <property type="entry name" value="Metallo-dependent hydrolases"/>
    <property type="match status" value="1"/>
</dbReference>
<dbReference type="Pfam" id="PF01979">
    <property type="entry name" value="Amidohydro_1"/>
    <property type="match status" value="1"/>
</dbReference>
<dbReference type="InterPro" id="IPR032466">
    <property type="entry name" value="Metal_Hydrolase"/>
</dbReference>
<dbReference type="PANTHER" id="PTHR32027:SF0">
    <property type="entry name" value="CYTOSINE DEAMINASE"/>
    <property type="match status" value="1"/>
</dbReference>
<keyword evidence="3" id="KW-1185">Reference proteome</keyword>
<dbReference type="EMBL" id="JAPUFD010000007">
    <property type="protein sequence ID" value="MDI1488346.1"/>
    <property type="molecule type" value="Genomic_DNA"/>
</dbReference>
<protein>
    <recommendedName>
        <fullName evidence="1">Amidohydrolase-related domain-containing protein</fullName>
    </recommendedName>
</protein>
<dbReference type="PANTHER" id="PTHR32027">
    <property type="entry name" value="CYTOSINE DEAMINASE"/>
    <property type="match status" value="1"/>
</dbReference>
<accession>A0AA43QKU6</accession>
<dbReference type="AlphaFoldDB" id="A0AA43QKU6"/>
<evidence type="ECO:0000313" key="2">
    <source>
        <dbReference type="EMBL" id="MDI1488346.1"/>
    </source>
</evidence>
<organism evidence="2 3">
    <name type="scientific">Ramalina farinacea</name>
    <dbReference type="NCBI Taxonomy" id="258253"/>
    <lineage>
        <taxon>Eukaryota</taxon>
        <taxon>Fungi</taxon>
        <taxon>Dikarya</taxon>
        <taxon>Ascomycota</taxon>
        <taxon>Pezizomycotina</taxon>
        <taxon>Lecanoromycetes</taxon>
        <taxon>OSLEUM clade</taxon>
        <taxon>Lecanoromycetidae</taxon>
        <taxon>Lecanorales</taxon>
        <taxon>Lecanorineae</taxon>
        <taxon>Ramalinaceae</taxon>
        <taxon>Ramalina</taxon>
    </lineage>
</organism>
<reference evidence="2" key="1">
    <citation type="journal article" date="2023" name="Genome Biol. Evol.">
        <title>First Whole Genome Sequence and Flow Cytometry Genome Size Data for the Lichen-Forming Fungus Ramalina farinacea (Ascomycota).</title>
        <authorList>
            <person name="Llewellyn T."/>
            <person name="Mian S."/>
            <person name="Hill R."/>
            <person name="Leitch I.J."/>
            <person name="Gaya E."/>
        </authorList>
    </citation>
    <scope>NUCLEOTIDE SEQUENCE</scope>
    <source>
        <strain evidence="2">LIQ254RAFAR</strain>
    </source>
</reference>
<dbReference type="GO" id="GO:0016814">
    <property type="term" value="F:hydrolase activity, acting on carbon-nitrogen (but not peptide) bonds, in cyclic amidines"/>
    <property type="evidence" value="ECO:0007669"/>
    <property type="project" value="TreeGrafter"/>
</dbReference>
<dbReference type="Proteomes" id="UP001161017">
    <property type="component" value="Unassembled WGS sequence"/>
</dbReference>
<name>A0AA43QKU6_9LECA</name>
<evidence type="ECO:0000259" key="1">
    <source>
        <dbReference type="Pfam" id="PF01979"/>
    </source>
</evidence>
<sequence>MVGEAEGEGQEILYIRRTRIVASHHHDPKMLHDISIKSGRLCGITEHTESTDTQGLNEPVAIDADCHLVTPSLCHAHVHLDKAFLTSDPKYADLRLEKGGFAEAMEIGSKAKKRFEMGDLLRRGKWALDRLIAESVAAGVTHMRAFIEIDCTVGFKCLDAAITLKREFANCCRIQICAFAQDPIFSGPSAEDNRRLFGTACSNEEVEAIGSTPYVEDSDFHSKENLEWTAKLAQRLNKHLDFHLDYNIDIDKPVMARHVIELAIELDWRTSKTDKTIVLGHCTRLTLFSREEWQVLSHTIQRNDLPIYFLGLPTSDLFIQGKPPHGLGGGERPRGTLQIPQMIQQYGLKGAISINNVGNAFTPQGTCDPLALASLGVGVYQAGTVADVQCLFECVSSRATEAIGFDSEIGFRVGGRADLIIYQSKGGSDDRLSKQRRRLGLEDLVYDPPKDRQVIFEGRVVDI</sequence>
<comment type="caution">
    <text evidence="2">The sequence shown here is derived from an EMBL/GenBank/DDBJ whole genome shotgun (WGS) entry which is preliminary data.</text>
</comment>
<gene>
    <name evidence="2" type="ORF">OHK93_007621</name>
</gene>
<feature type="domain" description="Amidohydrolase-related" evidence="1">
    <location>
        <begin position="69"/>
        <end position="460"/>
    </location>
</feature>